<feature type="transmembrane region" description="Helical" evidence="6">
    <location>
        <begin position="269"/>
        <end position="293"/>
    </location>
</feature>
<dbReference type="Proteomes" id="UP000185434">
    <property type="component" value="Chromosome"/>
</dbReference>
<keyword evidence="5 6" id="KW-0472">Membrane</keyword>
<dbReference type="PANTHER" id="PTHR11706">
    <property type="entry name" value="SOLUTE CARRIER PROTEIN FAMILY 11 MEMBER"/>
    <property type="match status" value="1"/>
</dbReference>
<evidence type="ECO:0000256" key="5">
    <source>
        <dbReference type="ARBA" id="ARBA00023136"/>
    </source>
</evidence>
<evidence type="ECO:0000256" key="1">
    <source>
        <dbReference type="ARBA" id="ARBA00004141"/>
    </source>
</evidence>
<protein>
    <submittedName>
        <fullName evidence="7">Manganese transporter</fullName>
    </submittedName>
</protein>
<keyword evidence="8" id="KW-1185">Reference proteome</keyword>
<gene>
    <name evidence="7" type="ORF">CFRA_06145</name>
</gene>
<evidence type="ECO:0000256" key="6">
    <source>
        <dbReference type="SAM" id="Phobius"/>
    </source>
</evidence>
<reference evidence="7 8" key="1">
    <citation type="submission" date="2014-08" db="EMBL/GenBank/DDBJ databases">
        <title>Complete genome sequence of Corynebacterium frankenforstense ST18(T) (=DSM 45800(T)), isolated from raw cow milk.</title>
        <authorList>
            <person name="Ruckert C."/>
            <person name="Albersmeier A."/>
            <person name="Winkler A."/>
            <person name="Lipski A."/>
            <person name="Kalinowski J."/>
        </authorList>
    </citation>
    <scope>NUCLEOTIDE SEQUENCE [LARGE SCALE GENOMIC DNA]</scope>
    <source>
        <strain evidence="7 8">ST18</strain>
    </source>
</reference>
<dbReference type="NCBIfam" id="NF001923">
    <property type="entry name" value="PRK00701.1"/>
    <property type="match status" value="1"/>
</dbReference>
<dbReference type="PANTHER" id="PTHR11706:SF33">
    <property type="entry name" value="NATURAL RESISTANCE-ASSOCIATED MACROPHAGE PROTEIN 2"/>
    <property type="match status" value="1"/>
</dbReference>
<dbReference type="GO" id="GO:0034755">
    <property type="term" value="P:iron ion transmembrane transport"/>
    <property type="evidence" value="ECO:0007669"/>
    <property type="project" value="TreeGrafter"/>
</dbReference>
<feature type="transmembrane region" description="Helical" evidence="6">
    <location>
        <begin position="372"/>
        <end position="395"/>
    </location>
</feature>
<dbReference type="GO" id="GO:0015086">
    <property type="term" value="F:cadmium ion transmembrane transporter activity"/>
    <property type="evidence" value="ECO:0007669"/>
    <property type="project" value="TreeGrafter"/>
</dbReference>
<dbReference type="GO" id="GO:0005886">
    <property type="term" value="C:plasma membrane"/>
    <property type="evidence" value="ECO:0007669"/>
    <property type="project" value="TreeGrafter"/>
</dbReference>
<proteinExistence type="predicted"/>
<feature type="transmembrane region" description="Helical" evidence="6">
    <location>
        <begin position="31"/>
        <end position="49"/>
    </location>
</feature>
<keyword evidence="2" id="KW-0813">Transport</keyword>
<evidence type="ECO:0000313" key="7">
    <source>
        <dbReference type="EMBL" id="APT88897.1"/>
    </source>
</evidence>
<feature type="transmembrane region" description="Helical" evidence="6">
    <location>
        <begin position="177"/>
        <end position="197"/>
    </location>
</feature>
<sequence>MLLGPAFVAAVAYVDPGNVAANITAGAKYGFLLVWVLVLANAMAVFIQYQSAKLGLVTGHSLPEVLGMRLKKPARLSFWVQAELVAAATDLAEVVGGAIALNLLFDLPLLAGAVITGVVSIVLLAFQARGLQHVFERVIIGLLLVISIGFLAGLVVDPPVPAEVAGGLIPRFDGAETVLLAASMLGATVMPHAIYLHSSLVKHRFGRADDARLPRLLRASKFDVTWALVIAGLVNIGLLVLAANSLYGVEGTDTIEGAHAAVVANLGDAVGVVFGLGLLASGLASTSVGSYAGSEIMDGLLHVRVPLLTRRVVTLIPALIVVAVGVEPTLALVWSQALLSVGIPFAIVPLFLATGSRKVMGRYADGTTVKVLAFIIAALVIVLNVALLVLTAMGIG</sequence>
<keyword evidence="3 6" id="KW-0812">Transmembrane</keyword>
<organism evidence="7 8">
    <name type="scientific">Corynebacterium frankenforstense DSM 45800</name>
    <dbReference type="NCBI Taxonomy" id="1437875"/>
    <lineage>
        <taxon>Bacteria</taxon>
        <taxon>Bacillati</taxon>
        <taxon>Actinomycetota</taxon>
        <taxon>Actinomycetes</taxon>
        <taxon>Mycobacteriales</taxon>
        <taxon>Corynebacteriaceae</taxon>
        <taxon>Corynebacterium</taxon>
    </lineage>
</organism>
<comment type="subcellular location">
    <subcellularLocation>
        <location evidence="1">Membrane</location>
        <topology evidence="1">Multi-pass membrane protein</topology>
    </subcellularLocation>
</comment>
<dbReference type="EMBL" id="CP009247">
    <property type="protein sequence ID" value="APT88897.1"/>
    <property type="molecule type" value="Genomic_DNA"/>
</dbReference>
<feature type="transmembrane region" description="Helical" evidence="6">
    <location>
        <begin position="305"/>
        <end position="326"/>
    </location>
</feature>
<dbReference type="AlphaFoldDB" id="A0A1L7CST7"/>
<name>A0A1L7CST7_9CORY</name>
<feature type="transmembrane region" description="Helical" evidence="6">
    <location>
        <begin position="138"/>
        <end position="157"/>
    </location>
</feature>
<keyword evidence="4 6" id="KW-1133">Transmembrane helix</keyword>
<dbReference type="GO" id="GO:0005384">
    <property type="term" value="F:manganese ion transmembrane transporter activity"/>
    <property type="evidence" value="ECO:0007669"/>
    <property type="project" value="TreeGrafter"/>
</dbReference>
<feature type="transmembrane region" description="Helical" evidence="6">
    <location>
        <begin position="332"/>
        <end position="352"/>
    </location>
</feature>
<evidence type="ECO:0000256" key="2">
    <source>
        <dbReference type="ARBA" id="ARBA00022448"/>
    </source>
</evidence>
<dbReference type="NCBIfam" id="NF037982">
    <property type="entry name" value="Nramp_1"/>
    <property type="match status" value="1"/>
</dbReference>
<feature type="transmembrane region" description="Helical" evidence="6">
    <location>
        <begin position="107"/>
        <end position="126"/>
    </location>
</feature>
<feature type="transmembrane region" description="Helical" evidence="6">
    <location>
        <begin position="224"/>
        <end position="249"/>
    </location>
</feature>
<evidence type="ECO:0000313" key="8">
    <source>
        <dbReference type="Proteomes" id="UP000185434"/>
    </source>
</evidence>
<dbReference type="Pfam" id="PF01566">
    <property type="entry name" value="Nramp"/>
    <property type="match status" value="1"/>
</dbReference>
<accession>A0A1L7CST7</accession>
<dbReference type="PRINTS" id="PR00447">
    <property type="entry name" value="NATRESASSCMP"/>
</dbReference>
<evidence type="ECO:0000256" key="4">
    <source>
        <dbReference type="ARBA" id="ARBA00022989"/>
    </source>
</evidence>
<dbReference type="STRING" id="1437875.CFRA_06145"/>
<dbReference type="KEGG" id="cfk:CFRA_06145"/>
<evidence type="ECO:0000256" key="3">
    <source>
        <dbReference type="ARBA" id="ARBA00022692"/>
    </source>
</evidence>
<dbReference type="InterPro" id="IPR001046">
    <property type="entry name" value="NRAMP_fam"/>
</dbReference>